<evidence type="ECO:0000313" key="2">
    <source>
        <dbReference type="EMBL" id="CAG6509722.1"/>
    </source>
</evidence>
<reference evidence="2" key="1">
    <citation type="submission" date="2021-05" db="EMBL/GenBank/DDBJ databases">
        <authorList>
            <person name="Alioto T."/>
            <person name="Alioto T."/>
            <person name="Gomez Garrido J."/>
        </authorList>
    </citation>
    <scope>NUCLEOTIDE SEQUENCE</scope>
</reference>
<dbReference type="EMBL" id="HBUE01265730">
    <property type="protein sequence ID" value="CAG6561120.1"/>
    <property type="molecule type" value="Transcribed_RNA"/>
</dbReference>
<keyword evidence="1" id="KW-1133">Transmembrane helix</keyword>
<dbReference type="EMBL" id="HBUE01160549">
    <property type="protein sequence ID" value="CAG6509721.1"/>
    <property type="molecule type" value="Transcribed_RNA"/>
</dbReference>
<name>A0A8D8DHD5_CULPI</name>
<keyword evidence="1" id="KW-0812">Transmembrane</keyword>
<organism evidence="2">
    <name type="scientific">Culex pipiens</name>
    <name type="common">House mosquito</name>
    <dbReference type="NCBI Taxonomy" id="7175"/>
    <lineage>
        <taxon>Eukaryota</taxon>
        <taxon>Metazoa</taxon>
        <taxon>Ecdysozoa</taxon>
        <taxon>Arthropoda</taxon>
        <taxon>Hexapoda</taxon>
        <taxon>Insecta</taxon>
        <taxon>Pterygota</taxon>
        <taxon>Neoptera</taxon>
        <taxon>Endopterygota</taxon>
        <taxon>Diptera</taxon>
        <taxon>Nematocera</taxon>
        <taxon>Culicoidea</taxon>
        <taxon>Culicidae</taxon>
        <taxon>Culicinae</taxon>
        <taxon>Culicini</taxon>
        <taxon>Culex</taxon>
        <taxon>Culex</taxon>
    </lineage>
</organism>
<sequence length="111" mass="12302">MIGGCRLASSRQFLAQLPPLRSDPDHYQRAHTFWARTLGHATSCVTTLRRPNALGFTFGAQIKFGKLFTFLLTFFLSFLPKIKSGGFFLFSDSSTFPLKFLAAVGGRPAEP</sequence>
<dbReference type="EMBL" id="HBUE01160551">
    <property type="protein sequence ID" value="CAG6509722.1"/>
    <property type="molecule type" value="Transcribed_RNA"/>
</dbReference>
<accession>A0A8D8DHD5</accession>
<dbReference type="AlphaFoldDB" id="A0A8D8DHD5"/>
<feature type="transmembrane region" description="Helical" evidence="1">
    <location>
        <begin position="58"/>
        <end position="79"/>
    </location>
</feature>
<proteinExistence type="predicted"/>
<evidence type="ECO:0000256" key="1">
    <source>
        <dbReference type="SAM" id="Phobius"/>
    </source>
</evidence>
<keyword evidence="1" id="KW-0472">Membrane</keyword>
<dbReference type="EMBL" id="HBUE01265732">
    <property type="protein sequence ID" value="CAG6561121.1"/>
    <property type="molecule type" value="Transcribed_RNA"/>
</dbReference>
<protein>
    <submittedName>
        <fullName evidence="2">(northern house mosquito) hypothetical protein</fullName>
    </submittedName>
</protein>